<dbReference type="EMBL" id="SMKY01000123">
    <property type="protein sequence ID" value="TDD78986.1"/>
    <property type="molecule type" value="Genomic_DNA"/>
</dbReference>
<dbReference type="SUPFAM" id="SSF53474">
    <property type="entry name" value="alpha/beta-Hydrolases"/>
    <property type="match status" value="1"/>
</dbReference>
<proteinExistence type="predicted"/>
<comment type="caution">
    <text evidence="2">The sequence shown here is derived from an EMBL/GenBank/DDBJ whole genome shotgun (WGS) entry which is preliminary data.</text>
</comment>
<dbReference type="GO" id="GO:0046503">
    <property type="term" value="P:glycerolipid catabolic process"/>
    <property type="evidence" value="ECO:0007669"/>
    <property type="project" value="TreeGrafter"/>
</dbReference>
<dbReference type="InterPro" id="IPR050471">
    <property type="entry name" value="AB_hydrolase"/>
</dbReference>
<sequence>MLPVPGADLYYEVRGTGPVLIIGQSGEGDAGRSAAMVDRLVEHYTVVTYDRRGLSRTKVADPSAFVPPETHAEDVHHLLAALTDEPALMLGCSLGALYGLHLAAAHPGRLSVLIAHDPAVPGLLPPADRARIERTLTDVETAARAGDWRAAVAKVTAATGLDPANMRTESGVTTVPMTADRAANMTYYLTNDVAGLRRDTLGPAEILTATATTRIIPAAGADSTRAWNHQCATQLAAVLNAPLSEFPGGHNGNTAFPRAFAARTHELLTS</sequence>
<dbReference type="Pfam" id="PF00561">
    <property type="entry name" value="Abhydrolase_1"/>
    <property type="match status" value="1"/>
</dbReference>
<dbReference type="PANTHER" id="PTHR43433">
    <property type="entry name" value="HYDROLASE, ALPHA/BETA FOLD FAMILY PROTEIN"/>
    <property type="match status" value="1"/>
</dbReference>
<evidence type="ECO:0000259" key="1">
    <source>
        <dbReference type="Pfam" id="PF00561"/>
    </source>
</evidence>
<reference evidence="2 3" key="1">
    <citation type="submission" date="2019-03" db="EMBL/GenBank/DDBJ databases">
        <title>Draft genome sequences of novel Actinobacteria.</title>
        <authorList>
            <person name="Sahin N."/>
            <person name="Ay H."/>
            <person name="Saygin H."/>
        </authorList>
    </citation>
    <scope>NUCLEOTIDE SEQUENCE [LARGE SCALE GENOMIC DNA]</scope>
    <source>
        <strain evidence="2 3">DSM 45941</strain>
    </source>
</reference>
<organism evidence="2 3">
    <name type="scientific">Actinomadura darangshiensis</name>
    <dbReference type="NCBI Taxonomy" id="705336"/>
    <lineage>
        <taxon>Bacteria</taxon>
        <taxon>Bacillati</taxon>
        <taxon>Actinomycetota</taxon>
        <taxon>Actinomycetes</taxon>
        <taxon>Streptosporangiales</taxon>
        <taxon>Thermomonosporaceae</taxon>
        <taxon>Actinomadura</taxon>
    </lineage>
</organism>
<dbReference type="GO" id="GO:0004806">
    <property type="term" value="F:triacylglycerol lipase activity"/>
    <property type="evidence" value="ECO:0007669"/>
    <property type="project" value="TreeGrafter"/>
</dbReference>
<dbReference type="OrthoDB" id="3210164at2"/>
<dbReference type="PANTHER" id="PTHR43433:SF5">
    <property type="entry name" value="AB HYDROLASE-1 DOMAIN-CONTAINING PROTEIN"/>
    <property type="match status" value="1"/>
</dbReference>
<gene>
    <name evidence="2" type="ORF">E1293_24625</name>
</gene>
<dbReference type="Proteomes" id="UP000295578">
    <property type="component" value="Unassembled WGS sequence"/>
</dbReference>
<evidence type="ECO:0000313" key="2">
    <source>
        <dbReference type="EMBL" id="TDD78986.1"/>
    </source>
</evidence>
<keyword evidence="3" id="KW-1185">Reference proteome</keyword>
<feature type="domain" description="AB hydrolase-1" evidence="1">
    <location>
        <begin position="35"/>
        <end position="129"/>
    </location>
</feature>
<name>A0A4R5B3Z3_9ACTN</name>
<keyword evidence="2" id="KW-0378">Hydrolase</keyword>
<protein>
    <submittedName>
        <fullName evidence="2">Alpha/beta hydrolase</fullName>
    </submittedName>
</protein>
<dbReference type="InterPro" id="IPR000073">
    <property type="entry name" value="AB_hydrolase_1"/>
</dbReference>
<dbReference type="AlphaFoldDB" id="A0A4R5B3Z3"/>
<dbReference type="Gene3D" id="3.40.50.1820">
    <property type="entry name" value="alpha/beta hydrolase"/>
    <property type="match status" value="1"/>
</dbReference>
<evidence type="ECO:0000313" key="3">
    <source>
        <dbReference type="Proteomes" id="UP000295578"/>
    </source>
</evidence>
<dbReference type="InterPro" id="IPR029058">
    <property type="entry name" value="AB_hydrolase_fold"/>
</dbReference>
<accession>A0A4R5B3Z3</accession>